<keyword evidence="1" id="KW-0732">Signal</keyword>
<dbReference type="RefSeq" id="WP_060990802.1">
    <property type="nucleotide sequence ID" value="NZ_BSOU01000003.1"/>
</dbReference>
<evidence type="ECO:0000313" key="5">
    <source>
        <dbReference type="Proteomes" id="UP001156660"/>
    </source>
</evidence>
<proteinExistence type="predicted"/>
<dbReference type="PROSITE" id="PS51257">
    <property type="entry name" value="PROKAR_LIPOPROTEIN"/>
    <property type="match status" value="1"/>
</dbReference>
<evidence type="ECO:0000313" key="2">
    <source>
        <dbReference type="EMBL" id="GLR74282.1"/>
    </source>
</evidence>
<reference evidence="5" key="3">
    <citation type="journal article" date="2019" name="Int. J. Syst. Evol. Microbiol.">
        <title>The Global Catalogue of Microorganisms (GCM) 10K type strain sequencing project: providing services to taxonomists for standard genome sequencing and annotation.</title>
        <authorList>
            <consortium name="The Broad Institute Genomics Platform"/>
            <consortium name="The Broad Institute Genome Sequencing Center for Infectious Disease"/>
            <person name="Wu L."/>
            <person name="Ma J."/>
        </authorList>
    </citation>
    <scope>NUCLEOTIDE SEQUENCE [LARGE SCALE GENOMIC DNA]</scope>
    <source>
        <strain evidence="5">NBRC 105001</strain>
    </source>
</reference>
<organism evidence="3 4">
    <name type="scientific">Aliivibrio sifiae</name>
    <dbReference type="NCBI Taxonomy" id="566293"/>
    <lineage>
        <taxon>Bacteria</taxon>
        <taxon>Pseudomonadati</taxon>
        <taxon>Pseudomonadota</taxon>
        <taxon>Gammaproteobacteria</taxon>
        <taxon>Vibrionales</taxon>
        <taxon>Vibrionaceae</taxon>
        <taxon>Aliivibrio</taxon>
    </lineage>
</organism>
<keyword evidence="2" id="KW-0449">Lipoprotein</keyword>
<dbReference type="Proteomes" id="UP001156660">
    <property type="component" value="Unassembled WGS sequence"/>
</dbReference>
<dbReference type="Pfam" id="PF10973">
    <property type="entry name" value="DUF2799"/>
    <property type="match status" value="1"/>
</dbReference>
<feature type="signal peptide" evidence="1">
    <location>
        <begin position="1"/>
        <end position="20"/>
    </location>
</feature>
<dbReference type="EMBL" id="MSCP01000001">
    <property type="protein sequence ID" value="PQJ93616.1"/>
    <property type="molecule type" value="Genomic_DNA"/>
</dbReference>
<dbReference type="OrthoDB" id="5917937at2"/>
<reference evidence="3 4" key="2">
    <citation type="submission" date="2016-12" db="EMBL/GenBank/DDBJ databases">
        <title>Diversity of luminous bacteria.</title>
        <authorList>
            <person name="Yoshizawa S."/>
            <person name="Kogure K."/>
        </authorList>
    </citation>
    <scope>NUCLEOTIDE SEQUENCE [LARGE SCALE GENOMIC DNA]</scope>
    <source>
        <strain evidence="3 4">NBRC 105001</strain>
    </source>
</reference>
<gene>
    <name evidence="3" type="ORF">BTO23_05875</name>
    <name evidence="2" type="ORF">GCM10007855_11560</name>
</gene>
<evidence type="ECO:0000313" key="4">
    <source>
        <dbReference type="Proteomes" id="UP000239273"/>
    </source>
</evidence>
<evidence type="ECO:0000313" key="3">
    <source>
        <dbReference type="EMBL" id="PQJ93616.1"/>
    </source>
</evidence>
<accession>A0A2S7XIY3</accession>
<dbReference type="EMBL" id="BSOU01000003">
    <property type="protein sequence ID" value="GLR74282.1"/>
    <property type="molecule type" value="Genomic_DNA"/>
</dbReference>
<keyword evidence="5" id="KW-1185">Reference proteome</keyword>
<feature type="chain" id="PRO_5015443388" evidence="1">
    <location>
        <begin position="21"/>
        <end position="119"/>
    </location>
</feature>
<dbReference type="AlphaFoldDB" id="A0A2S7XIY3"/>
<reference evidence="2" key="1">
    <citation type="journal article" date="2014" name="Int. J. Syst. Evol. Microbiol.">
        <title>Complete genome of a new Firmicutes species belonging to the dominant human colonic microbiota ('Ruminococcus bicirculans') reveals two chromosomes and a selective capacity to utilize plant glucans.</title>
        <authorList>
            <consortium name="NISC Comparative Sequencing Program"/>
            <person name="Wegmann U."/>
            <person name="Louis P."/>
            <person name="Goesmann A."/>
            <person name="Henrissat B."/>
            <person name="Duncan S.H."/>
            <person name="Flint H.J."/>
        </authorList>
    </citation>
    <scope>NUCLEOTIDE SEQUENCE</scope>
    <source>
        <strain evidence="2">NBRC 105001</strain>
    </source>
</reference>
<dbReference type="Proteomes" id="UP000239273">
    <property type="component" value="Unassembled WGS sequence"/>
</dbReference>
<evidence type="ECO:0000256" key="1">
    <source>
        <dbReference type="SAM" id="SignalP"/>
    </source>
</evidence>
<protein>
    <submittedName>
        <fullName evidence="2">Lipoprotein</fullName>
    </submittedName>
</protein>
<reference evidence="2" key="4">
    <citation type="submission" date="2023-01" db="EMBL/GenBank/DDBJ databases">
        <title>Draft genome sequence of Aliivibrio sifiae strain NBRC 105001.</title>
        <authorList>
            <person name="Sun Q."/>
            <person name="Mori K."/>
        </authorList>
    </citation>
    <scope>NUCLEOTIDE SEQUENCE</scope>
    <source>
        <strain evidence="2">NBRC 105001</strain>
    </source>
</reference>
<sequence length="119" mass="13306">MRAILIVMVSLFLAACSSTAPLTSTQDSDWGTYGLERGEKGWNFESKEQIVALLDGKEFKTSNYDAYVAGYNKGLQEYCGQDAFELGTKEGVYTGVCDSINKDFKYEYLRGYNSTKRGM</sequence>
<dbReference type="InterPro" id="IPR021242">
    <property type="entry name" value="DUF2799"/>
</dbReference>
<comment type="caution">
    <text evidence="3">The sequence shown here is derived from an EMBL/GenBank/DDBJ whole genome shotgun (WGS) entry which is preliminary data.</text>
</comment>
<name>A0A2S7XIY3_9GAMM</name>